<reference evidence="2" key="1">
    <citation type="journal article" date="2019" name="Int. J. Syst. Evol. Microbiol.">
        <title>The Global Catalogue of Microorganisms (GCM) 10K type strain sequencing project: providing services to taxonomists for standard genome sequencing and annotation.</title>
        <authorList>
            <consortium name="The Broad Institute Genomics Platform"/>
            <consortium name="The Broad Institute Genome Sequencing Center for Infectious Disease"/>
            <person name="Wu L."/>
            <person name="Ma J."/>
        </authorList>
    </citation>
    <scope>NUCLEOTIDE SEQUENCE [LARGE SCALE GENOMIC DNA]</scope>
    <source>
        <strain evidence="2">JCM 9371</strain>
    </source>
</reference>
<keyword evidence="2" id="KW-1185">Reference proteome</keyword>
<gene>
    <name evidence="1" type="ORF">ACFQZM_15185</name>
</gene>
<organism evidence="1 2">
    <name type="scientific">Actinomadura fibrosa</name>
    <dbReference type="NCBI Taxonomy" id="111802"/>
    <lineage>
        <taxon>Bacteria</taxon>
        <taxon>Bacillati</taxon>
        <taxon>Actinomycetota</taxon>
        <taxon>Actinomycetes</taxon>
        <taxon>Streptosporangiales</taxon>
        <taxon>Thermomonosporaceae</taxon>
        <taxon>Actinomadura</taxon>
    </lineage>
</organism>
<evidence type="ECO:0008006" key="3">
    <source>
        <dbReference type="Google" id="ProtNLM"/>
    </source>
</evidence>
<sequence length="121" mass="12890">MVAAATGLDPSDLRSEPGITLQAMSPERAANMDYFLSNDIPQCRRSALGAAEVKAAAEYTRVIAAVGRDSKEAWNHQCAVELSTVLGTPIEEFPGGHNGNTAFPTGFAERVHELFLAATSR</sequence>
<dbReference type="RefSeq" id="WP_131755266.1">
    <property type="nucleotide sequence ID" value="NZ_CAACUY010000004.1"/>
</dbReference>
<dbReference type="EMBL" id="JBHTGP010000006">
    <property type="protein sequence ID" value="MFD0685847.1"/>
    <property type="molecule type" value="Genomic_DNA"/>
</dbReference>
<protein>
    <recommendedName>
        <fullName evidence="3">Alpha/beta hydrolase</fullName>
    </recommendedName>
</protein>
<evidence type="ECO:0000313" key="2">
    <source>
        <dbReference type="Proteomes" id="UP001597063"/>
    </source>
</evidence>
<accession>A0ABW2XH81</accession>
<name>A0ABW2XH81_9ACTN</name>
<comment type="caution">
    <text evidence="1">The sequence shown here is derived from an EMBL/GenBank/DDBJ whole genome shotgun (WGS) entry which is preliminary data.</text>
</comment>
<dbReference type="Proteomes" id="UP001597063">
    <property type="component" value="Unassembled WGS sequence"/>
</dbReference>
<proteinExistence type="predicted"/>
<evidence type="ECO:0000313" key="1">
    <source>
        <dbReference type="EMBL" id="MFD0685847.1"/>
    </source>
</evidence>